<gene>
    <name evidence="2" type="ORF">HUG15_19740</name>
</gene>
<dbReference type="EMBL" id="CP054705">
    <property type="protein sequence ID" value="QQK77594.1"/>
    <property type="molecule type" value="Genomic_DNA"/>
</dbReference>
<dbReference type="Pfam" id="PF17279">
    <property type="entry name" value="DUF5344"/>
    <property type="match status" value="1"/>
</dbReference>
<feature type="region of interest" description="Disordered" evidence="1">
    <location>
        <begin position="70"/>
        <end position="89"/>
    </location>
</feature>
<reference evidence="2 3" key="1">
    <citation type="submission" date="2020-06" db="EMBL/GenBank/DDBJ databases">
        <title>Genomic analysis of Salicibibacter sp. NKC5-3.</title>
        <authorList>
            <person name="Oh Y.J."/>
        </authorList>
    </citation>
    <scope>NUCLEOTIDE SEQUENCE [LARGE SCALE GENOMIC DNA]</scope>
    <source>
        <strain evidence="2 3">NKC5-3</strain>
    </source>
</reference>
<dbReference type="Proteomes" id="UP000595823">
    <property type="component" value="Chromosome"/>
</dbReference>
<accession>A0A7T7CD33</accession>
<name>A0A7T7CD33_9BACI</name>
<protein>
    <submittedName>
        <fullName evidence="2">YwqI/YxiC family protein</fullName>
    </submittedName>
</protein>
<dbReference type="AlphaFoldDB" id="A0A7T7CD33"/>
<keyword evidence="3" id="KW-1185">Reference proteome</keyword>
<evidence type="ECO:0000313" key="3">
    <source>
        <dbReference type="Proteomes" id="UP000595823"/>
    </source>
</evidence>
<dbReference type="InterPro" id="IPR046318">
    <property type="entry name" value="DUF5344"/>
</dbReference>
<sequence length="89" mass="10048">MPEIKVNTAEASEAFTTLQDSINSFSEVSQQIPAGITDLKTIDDLREIQEIYSGLLKSYVDVLERVEKQGRDHIKDMEDTDEQLSQQSS</sequence>
<evidence type="ECO:0000313" key="2">
    <source>
        <dbReference type="EMBL" id="QQK77594.1"/>
    </source>
</evidence>
<dbReference type="RefSeq" id="WP_200125050.1">
    <property type="nucleotide sequence ID" value="NZ_CP054705.1"/>
</dbReference>
<organism evidence="2 3">
    <name type="scientific">Salicibibacter cibarius</name>
    <dbReference type="NCBI Taxonomy" id="2743000"/>
    <lineage>
        <taxon>Bacteria</taxon>
        <taxon>Bacillati</taxon>
        <taxon>Bacillota</taxon>
        <taxon>Bacilli</taxon>
        <taxon>Bacillales</taxon>
        <taxon>Bacillaceae</taxon>
        <taxon>Salicibibacter</taxon>
    </lineage>
</organism>
<proteinExistence type="predicted"/>
<evidence type="ECO:0000256" key="1">
    <source>
        <dbReference type="SAM" id="MobiDB-lite"/>
    </source>
</evidence>
<dbReference type="KEGG" id="scia:HUG15_19740"/>